<dbReference type="EMBL" id="FOXR01000021">
    <property type="protein sequence ID" value="SFQ25752.1"/>
    <property type="molecule type" value="Genomic_DNA"/>
</dbReference>
<sequence>MKKIKLALLITLIVLAIGIVMHTRLYETLFYRHESLQASNLLNGPIQVEQDAHVHFFKDGFAVSGTNTKFYTFDGKEMSLPFKPEDIAVVGNSPVINQSTSRYALVNNRFVYETSHTPFRLVYTIEEGSEGFDIRELGDMLLVVLKTQGNLLKPLLLEKDNVYTINLEGMDHSHYMDASYDPLTKGFSILTLATDTPYPSTRVFNFIDGDSPQGMLSLNDSMFYKIYRTQKSIVLVGIHQIICYNIDGSIKWSINAPNCYIHQYAALGNDLVLYFPKARFNKANAVYVRSNGEKELLELPYGLTNLQPYKEQQLIALNRNGDLIIIGKNGNTVKAYTLDVHPTKVYWSPFAPDRFYVLSRDNMLHIYALNKVNS</sequence>
<dbReference type="OrthoDB" id="9994632at2"/>
<dbReference type="STRING" id="937334.SAMN05444406_12115"/>
<dbReference type="AlphaFoldDB" id="A0A1I5X146"/>
<accession>A0A1I5X146</accession>
<protein>
    <recommendedName>
        <fullName evidence="3">PQQ-like domain-containing protein</fullName>
    </recommendedName>
</protein>
<dbReference type="Proteomes" id="UP000198577">
    <property type="component" value="Unassembled WGS sequence"/>
</dbReference>
<proteinExistence type="predicted"/>
<dbReference type="InterPro" id="IPR011047">
    <property type="entry name" value="Quinoprotein_ADH-like_sf"/>
</dbReference>
<keyword evidence="2" id="KW-1185">Reference proteome</keyword>
<dbReference type="RefSeq" id="WP_025748753.1">
    <property type="nucleotide sequence ID" value="NZ_FOXR01000021.1"/>
</dbReference>
<gene>
    <name evidence="1" type="ORF">SAMN05444406_12115</name>
</gene>
<name>A0A1I5X146_9FIRM</name>
<evidence type="ECO:0008006" key="3">
    <source>
        <dbReference type="Google" id="ProtNLM"/>
    </source>
</evidence>
<evidence type="ECO:0000313" key="1">
    <source>
        <dbReference type="EMBL" id="SFQ25752.1"/>
    </source>
</evidence>
<organism evidence="1 2">
    <name type="scientific">Caldicoprobacter faecalis</name>
    <dbReference type="NCBI Taxonomy" id="937334"/>
    <lineage>
        <taxon>Bacteria</taxon>
        <taxon>Bacillati</taxon>
        <taxon>Bacillota</taxon>
        <taxon>Clostridia</taxon>
        <taxon>Caldicoprobacterales</taxon>
        <taxon>Caldicoprobacteraceae</taxon>
        <taxon>Caldicoprobacter</taxon>
    </lineage>
</organism>
<dbReference type="SUPFAM" id="SSF50998">
    <property type="entry name" value="Quinoprotein alcohol dehydrogenase-like"/>
    <property type="match status" value="1"/>
</dbReference>
<reference evidence="1 2" key="1">
    <citation type="submission" date="2016-10" db="EMBL/GenBank/DDBJ databases">
        <authorList>
            <person name="de Groot N.N."/>
        </authorList>
    </citation>
    <scope>NUCLEOTIDE SEQUENCE [LARGE SCALE GENOMIC DNA]</scope>
    <source>
        <strain evidence="1 2">DSM 20678</strain>
    </source>
</reference>
<evidence type="ECO:0000313" key="2">
    <source>
        <dbReference type="Proteomes" id="UP000198577"/>
    </source>
</evidence>